<accession>A0ABX2ECH8</accession>
<keyword evidence="3" id="KW-0560">Oxidoreductase</keyword>
<feature type="region of interest" description="Disordered" evidence="1">
    <location>
        <begin position="60"/>
        <end position="102"/>
    </location>
</feature>
<dbReference type="SUPFAM" id="SSF49482">
    <property type="entry name" value="Aromatic compound dioxygenase"/>
    <property type="match status" value="1"/>
</dbReference>
<dbReference type="Gene3D" id="2.60.130.10">
    <property type="entry name" value="Aromatic compound dioxygenase"/>
    <property type="match status" value="1"/>
</dbReference>
<protein>
    <submittedName>
        <fullName evidence="3">Intradiol ring-cleavage dioxygenase</fullName>
    </submittedName>
</protein>
<dbReference type="PANTHER" id="PTHR34315:SF1">
    <property type="entry name" value="INTRADIOL RING-CLEAVAGE DIOXYGENASES DOMAIN-CONTAINING PROTEIN-RELATED"/>
    <property type="match status" value="1"/>
</dbReference>
<dbReference type="GO" id="GO:0051213">
    <property type="term" value="F:dioxygenase activity"/>
    <property type="evidence" value="ECO:0007669"/>
    <property type="project" value="UniProtKB-KW"/>
</dbReference>
<proteinExistence type="predicted"/>
<evidence type="ECO:0000259" key="2">
    <source>
        <dbReference type="Pfam" id="PF00775"/>
    </source>
</evidence>
<feature type="domain" description="Intradiol ring-cleavage dioxygenases" evidence="2">
    <location>
        <begin position="130"/>
        <end position="208"/>
    </location>
</feature>
<gene>
    <name evidence="3" type="ORF">HLB44_04835</name>
</gene>
<evidence type="ECO:0000313" key="4">
    <source>
        <dbReference type="Proteomes" id="UP000737171"/>
    </source>
</evidence>
<evidence type="ECO:0000256" key="1">
    <source>
        <dbReference type="SAM" id="MobiDB-lite"/>
    </source>
</evidence>
<dbReference type="PANTHER" id="PTHR34315">
    <property type="match status" value="1"/>
</dbReference>
<dbReference type="InterPro" id="IPR015889">
    <property type="entry name" value="Intradiol_dOase_core"/>
</dbReference>
<reference evidence="3 4" key="1">
    <citation type="submission" date="2020-05" db="EMBL/GenBank/DDBJ databases">
        <title>Aquincola sp. isolate from soil.</title>
        <authorList>
            <person name="Han J."/>
            <person name="Kim D.-U."/>
        </authorList>
    </citation>
    <scope>NUCLEOTIDE SEQUENCE [LARGE SCALE GENOMIC DNA]</scope>
    <source>
        <strain evidence="3 4">S2</strain>
    </source>
</reference>
<keyword evidence="4" id="KW-1185">Reference proteome</keyword>
<dbReference type="InterPro" id="IPR000627">
    <property type="entry name" value="Intradiol_dOase_C"/>
</dbReference>
<comment type="caution">
    <text evidence="3">The sequence shown here is derived from an EMBL/GenBank/DDBJ whole genome shotgun (WGS) entry which is preliminary data.</text>
</comment>
<feature type="compositionally biased region" description="Gly residues" evidence="1">
    <location>
        <begin position="64"/>
        <end position="78"/>
    </location>
</feature>
<dbReference type="EMBL" id="JABRWJ010000001">
    <property type="protein sequence ID" value="NRF66303.1"/>
    <property type="molecule type" value="Genomic_DNA"/>
</dbReference>
<sequence length="298" mass="30534">MRLHDDHHAHDGGLATDLPLLIRQAADRRRALRWLAGGGAAAGLLLAGCGGGGDDSTATTTTGTGTGTGTSIGTGTSTGTGTTSCSVIPEETAGPYPGDGSNSSNGGVANALMLSGIVRSDIRSSIAGATGTAAGIPLTMRIQVVNTGASCASLAGHAIYLWHCDRDGNYSMYSASVANQNYLRGVQATGSDGVAVFQTIFPGCYDGRMPHMHFEIYRSTNTATSFSNKLKTSQIAFPTDVCTTVYNTSAYATSLRNLGRISFTSDNVFSDGYSTQLATLTGNTSDGYVGTLQVGISA</sequence>
<dbReference type="Proteomes" id="UP000737171">
    <property type="component" value="Unassembled WGS sequence"/>
</dbReference>
<keyword evidence="3" id="KW-0223">Dioxygenase</keyword>
<dbReference type="Pfam" id="PF00775">
    <property type="entry name" value="Dioxygenase_C"/>
    <property type="match status" value="1"/>
</dbReference>
<evidence type="ECO:0000313" key="3">
    <source>
        <dbReference type="EMBL" id="NRF66303.1"/>
    </source>
</evidence>
<name>A0ABX2ECH8_9BURK</name>
<organism evidence="3 4">
    <name type="scientific">Pseudaquabacterium terrae</name>
    <dbReference type="NCBI Taxonomy" id="2732868"/>
    <lineage>
        <taxon>Bacteria</taxon>
        <taxon>Pseudomonadati</taxon>
        <taxon>Pseudomonadota</taxon>
        <taxon>Betaproteobacteria</taxon>
        <taxon>Burkholderiales</taxon>
        <taxon>Sphaerotilaceae</taxon>
        <taxon>Pseudaquabacterium</taxon>
    </lineage>
</organism>
<dbReference type="RefSeq" id="WP_173121114.1">
    <property type="nucleotide sequence ID" value="NZ_JABRWJ010000001.1"/>
</dbReference>